<dbReference type="STRING" id="354355.SAMN05660816_00252"/>
<reference evidence="2" key="1">
    <citation type="submission" date="2016-04" db="EMBL/GenBank/DDBJ databases">
        <authorList>
            <person name="Chen L."/>
            <person name="Zhuang W."/>
            <person name="Wang G."/>
        </authorList>
    </citation>
    <scope>NUCLEOTIDE SEQUENCE [LARGE SCALE GENOMIC DNA]</scope>
    <source>
        <strain evidence="2">17621</strain>
    </source>
</reference>
<dbReference type="EMBL" id="LVXG01000012">
    <property type="protein sequence ID" value="OQP50891.1"/>
    <property type="molecule type" value="Genomic_DNA"/>
</dbReference>
<dbReference type="Proteomes" id="UP000192610">
    <property type="component" value="Unassembled WGS sequence"/>
</dbReference>
<name>A0A1V9EXQ1_9BACT</name>
<accession>A0A1V9EXQ1</accession>
<dbReference type="OrthoDB" id="9800168at2"/>
<keyword evidence="2" id="KW-1185">Reference proteome</keyword>
<comment type="caution">
    <text evidence="1">The sequence shown here is derived from an EMBL/GenBank/DDBJ whole genome shotgun (WGS) entry which is preliminary data.</text>
</comment>
<evidence type="ECO:0000313" key="1">
    <source>
        <dbReference type="EMBL" id="OQP50891.1"/>
    </source>
</evidence>
<evidence type="ECO:0008006" key="3">
    <source>
        <dbReference type="Google" id="ProtNLM"/>
    </source>
</evidence>
<dbReference type="RefSeq" id="WP_081199385.1">
    <property type="nucleotide sequence ID" value="NZ_FOCZ01000001.1"/>
</dbReference>
<dbReference type="Pfam" id="PF14375">
    <property type="entry name" value="Cys_rich_CWC"/>
    <property type="match status" value="1"/>
</dbReference>
<gene>
    <name evidence="1" type="ORF">A4H97_03440</name>
</gene>
<protein>
    <recommendedName>
        <fullName evidence="3">Cysteine-rich CWC family protein</fullName>
    </recommendedName>
</protein>
<dbReference type="AlphaFoldDB" id="A0A1V9EXQ1"/>
<proteinExistence type="predicted"/>
<organism evidence="1 2">
    <name type="scientific">Niastella yeongjuensis</name>
    <dbReference type="NCBI Taxonomy" id="354355"/>
    <lineage>
        <taxon>Bacteria</taxon>
        <taxon>Pseudomonadati</taxon>
        <taxon>Bacteroidota</taxon>
        <taxon>Chitinophagia</taxon>
        <taxon>Chitinophagales</taxon>
        <taxon>Chitinophagaceae</taxon>
        <taxon>Niastella</taxon>
    </lineage>
</organism>
<dbReference type="InterPro" id="IPR032720">
    <property type="entry name" value="Cys_rich_CWC"/>
</dbReference>
<sequence>MCKHEQKTCPRCQAPFECKVGDVMHCQCYGIIFTTDEKTFIEERYTDCLCRNCLLELKQKYTLFKEKYFINGNTR</sequence>
<evidence type="ECO:0000313" key="2">
    <source>
        <dbReference type="Proteomes" id="UP000192610"/>
    </source>
</evidence>